<organism evidence="1 2">
    <name type="scientific">Paramecium primaurelia</name>
    <dbReference type="NCBI Taxonomy" id="5886"/>
    <lineage>
        <taxon>Eukaryota</taxon>
        <taxon>Sar</taxon>
        <taxon>Alveolata</taxon>
        <taxon>Ciliophora</taxon>
        <taxon>Intramacronucleata</taxon>
        <taxon>Oligohymenophorea</taxon>
        <taxon>Peniculida</taxon>
        <taxon>Parameciidae</taxon>
        <taxon>Paramecium</taxon>
    </lineage>
</organism>
<dbReference type="Proteomes" id="UP000688137">
    <property type="component" value="Unassembled WGS sequence"/>
</dbReference>
<gene>
    <name evidence="1" type="ORF">PPRIM_AZ9-3.1.T0430079</name>
</gene>
<sequence>MPHVLEDLRRIFPKKSFLLQTYMLGCFYLINQQLNFDEKKKEKQIMPIWRLKLIENQHKRHLRQFQLKILIDQQIPPKPQHKMSYGLMEFRTSQFVEFPNLNKLDSTSQVHTLQIDSKQIQNFSLDDLSTIESEFIPDIKTDLQIQKSVDMTQSCIF</sequence>
<evidence type="ECO:0000313" key="1">
    <source>
        <dbReference type="EMBL" id="CAD8068907.1"/>
    </source>
</evidence>
<dbReference type="AlphaFoldDB" id="A0A8S1LMD3"/>
<name>A0A8S1LMD3_PARPR</name>
<comment type="caution">
    <text evidence="1">The sequence shown here is derived from an EMBL/GenBank/DDBJ whole genome shotgun (WGS) entry which is preliminary data.</text>
</comment>
<proteinExistence type="predicted"/>
<accession>A0A8S1LMD3</accession>
<evidence type="ECO:0000313" key="2">
    <source>
        <dbReference type="Proteomes" id="UP000688137"/>
    </source>
</evidence>
<dbReference type="OMA" id="HQQLNCD"/>
<reference evidence="1" key="1">
    <citation type="submission" date="2021-01" db="EMBL/GenBank/DDBJ databases">
        <authorList>
            <consortium name="Genoscope - CEA"/>
            <person name="William W."/>
        </authorList>
    </citation>
    <scope>NUCLEOTIDE SEQUENCE</scope>
</reference>
<dbReference type="EMBL" id="CAJJDM010000043">
    <property type="protein sequence ID" value="CAD8068907.1"/>
    <property type="molecule type" value="Genomic_DNA"/>
</dbReference>
<keyword evidence="2" id="KW-1185">Reference proteome</keyword>
<protein>
    <submittedName>
        <fullName evidence="1">Uncharacterized protein</fullName>
    </submittedName>
</protein>